<evidence type="ECO:0000313" key="6">
    <source>
        <dbReference type="EMBL" id="NNV57179.1"/>
    </source>
</evidence>
<feature type="domain" description="HTH crp-type" evidence="5">
    <location>
        <begin position="142"/>
        <end position="207"/>
    </location>
</feature>
<dbReference type="SUPFAM" id="SSF51206">
    <property type="entry name" value="cAMP-binding domain-like"/>
    <property type="match status" value="1"/>
</dbReference>
<dbReference type="InterPro" id="IPR012318">
    <property type="entry name" value="HTH_CRP"/>
</dbReference>
<gene>
    <name evidence="6" type="ORF">GD597_17020</name>
</gene>
<keyword evidence="7" id="KW-1185">Reference proteome</keyword>
<dbReference type="InterPro" id="IPR000595">
    <property type="entry name" value="cNMP-bd_dom"/>
</dbReference>
<dbReference type="Pfam" id="PF13545">
    <property type="entry name" value="HTH_Crp_2"/>
    <property type="match status" value="1"/>
</dbReference>
<dbReference type="GO" id="GO:0003700">
    <property type="term" value="F:DNA-binding transcription factor activity"/>
    <property type="evidence" value="ECO:0007669"/>
    <property type="project" value="TreeGrafter"/>
</dbReference>
<name>A0A8J8FIX1_9BACT</name>
<sequence>MNTQDRFAQLEPALLEEINTHGIIKTFAMGDVIMRTGQYIKSTVLILEGMVKISRNDDEGSEFLMYYLQPGEACAISIICASKAETSQITATAMEDTTVLMIPIGFMDTWMSKYKSWYYFVLETYRSRFEELLVVIDNVAFRNMDERLQFYLKRHTAASQSNIIALSHQQIAEELNSSREVISRLLKKMEQRGMLKLHRNSIELLIS</sequence>
<feature type="domain" description="Cyclic nucleotide-binding" evidence="4">
    <location>
        <begin position="6"/>
        <end position="72"/>
    </location>
</feature>
<dbReference type="CDD" id="cd00038">
    <property type="entry name" value="CAP_ED"/>
    <property type="match status" value="1"/>
</dbReference>
<dbReference type="InterPro" id="IPR018490">
    <property type="entry name" value="cNMP-bd_dom_sf"/>
</dbReference>
<protein>
    <submittedName>
        <fullName evidence="6">Cyclic nucleotide-binding domain-containing protein</fullName>
    </submittedName>
</protein>
<dbReference type="InterPro" id="IPR014710">
    <property type="entry name" value="RmlC-like_jellyroll"/>
</dbReference>
<reference evidence="6" key="1">
    <citation type="submission" date="2019-10" db="EMBL/GenBank/DDBJ databases">
        <title>Draft genome sequence of Panacibacter sp. KCS-6.</title>
        <authorList>
            <person name="Yim K.J."/>
        </authorList>
    </citation>
    <scope>NUCLEOTIDE SEQUENCE</scope>
    <source>
        <strain evidence="6">KCS-6</strain>
    </source>
</reference>
<evidence type="ECO:0000256" key="1">
    <source>
        <dbReference type="ARBA" id="ARBA00023015"/>
    </source>
</evidence>
<keyword evidence="1" id="KW-0805">Transcription regulation</keyword>
<dbReference type="PANTHER" id="PTHR24567:SF26">
    <property type="entry name" value="REGULATORY PROTEIN YEIL"/>
    <property type="match status" value="1"/>
</dbReference>
<keyword evidence="2" id="KW-0238">DNA-binding</keyword>
<dbReference type="InterPro" id="IPR050397">
    <property type="entry name" value="Env_Response_Regulators"/>
</dbReference>
<evidence type="ECO:0000256" key="2">
    <source>
        <dbReference type="ARBA" id="ARBA00023125"/>
    </source>
</evidence>
<evidence type="ECO:0000313" key="7">
    <source>
        <dbReference type="Proteomes" id="UP000598971"/>
    </source>
</evidence>
<accession>A0A8J8FIX1</accession>
<dbReference type="GO" id="GO:0005829">
    <property type="term" value="C:cytosol"/>
    <property type="evidence" value="ECO:0007669"/>
    <property type="project" value="TreeGrafter"/>
</dbReference>
<proteinExistence type="predicted"/>
<dbReference type="Gene3D" id="2.60.120.10">
    <property type="entry name" value="Jelly Rolls"/>
    <property type="match status" value="1"/>
</dbReference>
<evidence type="ECO:0000259" key="4">
    <source>
        <dbReference type="PROSITE" id="PS50042"/>
    </source>
</evidence>
<keyword evidence="3" id="KW-0804">Transcription</keyword>
<dbReference type="EMBL" id="WHPF01000013">
    <property type="protein sequence ID" value="NNV57179.1"/>
    <property type="molecule type" value="Genomic_DNA"/>
</dbReference>
<evidence type="ECO:0000259" key="5">
    <source>
        <dbReference type="PROSITE" id="PS51063"/>
    </source>
</evidence>
<dbReference type="SUPFAM" id="SSF46785">
    <property type="entry name" value="Winged helix' DNA-binding domain"/>
    <property type="match status" value="1"/>
</dbReference>
<dbReference type="RefSeq" id="WP_171609128.1">
    <property type="nucleotide sequence ID" value="NZ_WHPF01000013.1"/>
</dbReference>
<comment type="caution">
    <text evidence="6">The sequence shown here is derived from an EMBL/GenBank/DDBJ whole genome shotgun (WGS) entry which is preliminary data.</text>
</comment>
<dbReference type="Proteomes" id="UP000598971">
    <property type="component" value="Unassembled WGS sequence"/>
</dbReference>
<dbReference type="GO" id="GO:0003677">
    <property type="term" value="F:DNA binding"/>
    <property type="evidence" value="ECO:0007669"/>
    <property type="project" value="UniProtKB-KW"/>
</dbReference>
<dbReference type="Gene3D" id="1.10.10.10">
    <property type="entry name" value="Winged helix-like DNA-binding domain superfamily/Winged helix DNA-binding domain"/>
    <property type="match status" value="1"/>
</dbReference>
<dbReference type="Pfam" id="PF00027">
    <property type="entry name" value="cNMP_binding"/>
    <property type="match status" value="1"/>
</dbReference>
<dbReference type="PROSITE" id="PS51063">
    <property type="entry name" value="HTH_CRP_2"/>
    <property type="match status" value="1"/>
</dbReference>
<dbReference type="InterPro" id="IPR036390">
    <property type="entry name" value="WH_DNA-bd_sf"/>
</dbReference>
<evidence type="ECO:0000256" key="3">
    <source>
        <dbReference type="ARBA" id="ARBA00023163"/>
    </source>
</evidence>
<dbReference type="InterPro" id="IPR036388">
    <property type="entry name" value="WH-like_DNA-bd_sf"/>
</dbReference>
<dbReference type="PROSITE" id="PS50042">
    <property type="entry name" value="CNMP_BINDING_3"/>
    <property type="match status" value="1"/>
</dbReference>
<dbReference type="PANTHER" id="PTHR24567">
    <property type="entry name" value="CRP FAMILY TRANSCRIPTIONAL REGULATORY PROTEIN"/>
    <property type="match status" value="1"/>
</dbReference>
<organism evidence="6 7">
    <name type="scientific">Limnovirga soli</name>
    <dbReference type="NCBI Taxonomy" id="2656915"/>
    <lineage>
        <taxon>Bacteria</taxon>
        <taxon>Pseudomonadati</taxon>
        <taxon>Bacteroidota</taxon>
        <taxon>Chitinophagia</taxon>
        <taxon>Chitinophagales</taxon>
        <taxon>Chitinophagaceae</taxon>
        <taxon>Limnovirga</taxon>
    </lineage>
</organism>
<dbReference type="SMART" id="SM00419">
    <property type="entry name" value="HTH_CRP"/>
    <property type="match status" value="1"/>
</dbReference>
<dbReference type="PRINTS" id="PR00034">
    <property type="entry name" value="HTHCRP"/>
</dbReference>
<dbReference type="AlphaFoldDB" id="A0A8J8FIX1"/>